<comment type="caution">
    <text evidence="2">The sequence shown here is derived from an EMBL/GenBank/DDBJ whole genome shotgun (WGS) entry which is preliminary data.</text>
</comment>
<dbReference type="EMBL" id="MEXN01000005">
    <property type="protein sequence ID" value="OGD03807.1"/>
    <property type="molecule type" value="Genomic_DNA"/>
</dbReference>
<evidence type="ECO:0000259" key="1">
    <source>
        <dbReference type="PROSITE" id="PS50234"/>
    </source>
</evidence>
<organism evidence="2 3">
    <name type="scientific">Candidatus Amesbacteria bacterium RIFCSPLOWO2_01_FULL_48_25</name>
    <dbReference type="NCBI Taxonomy" id="1797259"/>
    <lineage>
        <taxon>Bacteria</taxon>
        <taxon>Candidatus Amesiibacteriota</taxon>
    </lineage>
</organism>
<dbReference type="SUPFAM" id="SSF53300">
    <property type="entry name" value="vWA-like"/>
    <property type="match status" value="1"/>
</dbReference>
<evidence type="ECO:0000313" key="2">
    <source>
        <dbReference type="EMBL" id="OGD03807.1"/>
    </source>
</evidence>
<dbReference type="InterPro" id="IPR036465">
    <property type="entry name" value="vWFA_dom_sf"/>
</dbReference>
<dbReference type="STRING" id="1797259.A2989_04000"/>
<dbReference type="AlphaFoldDB" id="A0A1F4ZDM7"/>
<dbReference type="Proteomes" id="UP000177080">
    <property type="component" value="Unassembled WGS sequence"/>
</dbReference>
<protein>
    <recommendedName>
        <fullName evidence="1">VWFA domain-containing protein</fullName>
    </recommendedName>
</protein>
<proteinExistence type="predicted"/>
<feature type="domain" description="VWFA" evidence="1">
    <location>
        <begin position="113"/>
        <end position="341"/>
    </location>
</feature>
<accession>A0A1F4ZDM7</accession>
<reference evidence="2 3" key="1">
    <citation type="journal article" date="2016" name="Nat. Commun.">
        <title>Thousands of microbial genomes shed light on interconnected biogeochemical processes in an aquifer system.</title>
        <authorList>
            <person name="Anantharaman K."/>
            <person name="Brown C.T."/>
            <person name="Hug L.A."/>
            <person name="Sharon I."/>
            <person name="Castelle C.J."/>
            <person name="Probst A.J."/>
            <person name="Thomas B.C."/>
            <person name="Singh A."/>
            <person name="Wilkins M.J."/>
            <person name="Karaoz U."/>
            <person name="Brodie E.L."/>
            <person name="Williams K.H."/>
            <person name="Hubbard S.S."/>
            <person name="Banfield J.F."/>
        </authorList>
    </citation>
    <scope>NUCLEOTIDE SEQUENCE [LARGE SCALE GENOMIC DNA]</scope>
</reference>
<evidence type="ECO:0000313" key="3">
    <source>
        <dbReference type="Proteomes" id="UP000177080"/>
    </source>
</evidence>
<name>A0A1F4ZDM7_9BACT</name>
<gene>
    <name evidence="2" type="ORF">A2989_04000</name>
</gene>
<sequence>MFIGIFLVAVMQSQFLLAVYRGQSGADRVVSGYKAESAVYDIVAKFLGGYPQAFAFPFSTSKTLDDGTTLTVEGVTEGMGQKLLVTADREYAMTRLEMSRGVREVQTLPVEAQVVLALDCSARMDEQADPTCVTGCGKRIVEEKNGTLQFINSVISRPVNARFKLGVAVFRVGAAWLIEPTYDMNAVKDAVHDGLRQDTASSPACQSLSGEPGEVSLGSGLSFSLESLKDSAGEGMAQAVVLVSGEQTNSRIPYDPCPPSVLCTGAGCRPAALEMLKCTAADDADSKNTGYLGVRGQKVSLYAVGVGGGTETEEEMMLRLYANKYFHTANATVLPRLLQEVFGLEVNRVATMKIRKVVPVIIP</sequence>
<dbReference type="Gene3D" id="3.40.50.410">
    <property type="entry name" value="von Willebrand factor, type A domain"/>
    <property type="match status" value="1"/>
</dbReference>
<dbReference type="PROSITE" id="PS50234">
    <property type="entry name" value="VWFA"/>
    <property type="match status" value="1"/>
</dbReference>
<dbReference type="InterPro" id="IPR002035">
    <property type="entry name" value="VWF_A"/>
</dbReference>